<dbReference type="InterPro" id="IPR027417">
    <property type="entry name" value="P-loop_NTPase"/>
</dbReference>
<dbReference type="Gene3D" id="2.40.50.140">
    <property type="entry name" value="Nucleic acid-binding proteins"/>
    <property type="match status" value="1"/>
</dbReference>
<dbReference type="SUPFAM" id="SSF50249">
    <property type="entry name" value="Nucleic acid-binding proteins"/>
    <property type="match status" value="1"/>
</dbReference>
<evidence type="ECO:0000256" key="6">
    <source>
        <dbReference type="ARBA" id="ARBA00022806"/>
    </source>
</evidence>
<dbReference type="Proteomes" id="UP000051249">
    <property type="component" value="Unassembled WGS sequence"/>
</dbReference>
<dbReference type="PATRIC" id="fig|480391.4.peg.394"/>
<dbReference type="GO" id="GO:0006310">
    <property type="term" value="P:DNA recombination"/>
    <property type="evidence" value="ECO:0007669"/>
    <property type="project" value="UniProtKB-UniRule"/>
</dbReference>
<dbReference type="InterPro" id="IPR045562">
    <property type="entry name" value="RecG_dom3_C"/>
</dbReference>
<evidence type="ECO:0000259" key="16">
    <source>
        <dbReference type="PROSITE" id="PS51192"/>
    </source>
</evidence>
<dbReference type="CDD" id="cd18811">
    <property type="entry name" value="SF2_C_RecG"/>
    <property type="match status" value="1"/>
</dbReference>
<dbReference type="InterPro" id="IPR012340">
    <property type="entry name" value="NA-bd_OB-fold"/>
</dbReference>
<evidence type="ECO:0000256" key="1">
    <source>
        <dbReference type="ARBA" id="ARBA00007504"/>
    </source>
</evidence>
<comment type="function">
    <text evidence="15">Plays a critical role in recombination and DNA repair. Helps process Holliday junction intermediates to mature products by catalyzing branch migration. Has replication fork regression activity, unwinds stalled or blocked replication forks to make a HJ that can be resolved. Has a DNA unwinding activity characteristic of a DNA helicase with 3'-5' polarity.</text>
</comment>
<dbReference type="InterPro" id="IPR004609">
    <property type="entry name" value="ATP-dep_DNA_helicase_RecG"/>
</dbReference>
<organism evidence="18 19">
    <name type="scientific">Pediococcus argentinicus</name>
    <dbReference type="NCBI Taxonomy" id="480391"/>
    <lineage>
        <taxon>Bacteria</taxon>
        <taxon>Bacillati</taxon>
        <taxon>Bacillota</taxon>
        <taxon>Bacilli</taxon>
        <taxon>Lactobacillales</taxon>
        <taxon>Lactobacillaceae</taxon>
        <taxon>Pediococcus</taxon>
    </lineage>
</organism>
<dbReference type="RefSeq" id="WP_057799340.1">
    <property type="nucleotide sequence ID" value="NZ_BJZZ01000014.1"/>
</dbReference>
<dbReference type="EMBL" id="JQCQ01000015">
    <property type="protein sequence ID" value="KRO25163.1"/>
    <property type="molecule type" value="Genomic_DNA"/>
</dbReference>
<dbReference type="SUPFAM" id="SSF52540">
    <property type="entry name" value="P-loop containing nucleoside triphosphate hydrolases"/>
    <property type="match status" value="2"/>
</dbReference>
<comment type="similarity">
    <text evidence="1 15">Belongs to the helicase family. RecG subfamily.</text>
</comment>
<comment type="catalytic activity">
    <reaction evidence="14 15">
        <text>ATP + H2O = ADP + phosphate + H(+)</text>
        <dbReference type="Rhea" id="RHEA:13065"/>
        <dbReference type="ChEBI" id="CHEBI:15377"/>
        <dbReference type="ChEBI" id="CHEBI:15378"/>
        <dbReference type="ChEBI" id="CHEBI:30616"/>
        <dbReference type="ChEBI" id="CHEBI:43474"/>
        <dbReference type="ChEBI" id="CHEBI:456216"/>
        <dbReference type="EC" id="5.6.2.4"/>
    </reaction>
</comment>
<dbReference type="NCBIfam" id="NF008168">
    <property type="entry name" value="PRK10917.2-2"/>
    <property type="match status" value="1"/>
</dbReference>
<dbReference type="NCBIfam" id="NF008165">
    <property type="entry name" value="PRK10917.1-3"/>
    <property type="match status" value="1"/>
</dbReference>
<dbReference type="GO" id="GO:0005524">
    <property type="term" value="F:ATP binding"/>
    <property type="evidence" value="ECO:0007669"/>
    <property type="project" value="UniProtKB-KW"/>
</dbReference>
<dbReference type="Pfam" id="PF17191">
    <property type="entry name" value="RecG_wedge"/>
    <property type="match status" value="1"/>
</dbReference>
<name>A0A0R2NKP5_9LACO</name>
<dbReference type="GO" id="GO:0003677">
    <property type="term" value="F:DNA binding"/>
    <property type="evidence" value="ECO:0007669"/>
    <property type="project" value="UniProtKB-KW"/>
</dbReference>
<keyword evidence="7 15" id="KW-0067">ATP-binding</keyword>
<dbReference type="InterPro" id="IPR011545">
    <property type="entry name" value="DEAD/DEAH_box_helicase_dom"/>
</dbReference>
<dbReference type="PROSITE" id="PS51194">
    <property type="entry name" value="HELICASE_CTER"/>
    <property type="match status" value="1"/>
</dbReference>
<dbReference type="SMART" id="SM00487">
    <property type="entry name" value="DEXDc"/>
    <property type="match status" value="1"/>
</dbReference>
<dbReference type="CDD" id="cd04488">
    <property type="entry name" value="RecG_wedge_OBF"/>
    <property type="match status" value="1"/>
</dbReference>
<evidence type="ECO:0000256" key="9">
    <source>
        <dbReference type="ARBA" id="ARBA00023172"/>
    </source>
</evidence>
<evidence type="ECO:0000256" key="3">
    <source>
        <dbReference type="ARBA" id="ARBA00022741"/>
    </source>
</evidence>
<dbReference type="InterPro" id="IPR014001">
    <property type="entry name" value="Helicase_ATP-bd"/>
</dbReference>
<dbReference type="AlphaFoldDB" id="A0A0R2NKP5"/>
<dbReference type="NCBIfam" id="TIGR00643">
    <property type="entry name" value="recG"/>
    <property type="match status" value="1"/>
</dbReference>
<evidence type="ECO:0000256" key="2">
    <source>
        <dbReference type="ARBA" id="ARBA00017846"/>
    </source>
</evidence>
<evidence type="ECO:0000256" key="15">
    <source>
        <dbReference type="RuleBase" id="RU363016"/>
    </source>
</evidence>
<dbReference type="PANTHER" id="PTHR47964">
    <property type="entry name" value="ATP-DEPENDENT DNA HELICASE HOMOLOG RECG, CHLOROPLASTIC"/>
    <property type="match status" value="1"/>
</dbReference>
<proteinExistence type="inferred from homology"/>
<keyword evidence="4 15" id="KW-0227">DNA damage</keyword>
<dbReference type="GO" id="GO:0043138">
    <property type="term" value="F:3'-5' DNA helicase activity"/>
    <property type="evidence" value="ECO:0007669"/>
    <property type="project" value="UniProtKB-EC"/>
</dbReference>
<keyword evidence="8" id="KW-0238">DNA-binding</keyword>
<dbReference type="InterPro" id="IPR033454">
    <property type="entry name" value="RecG_wedge"/>
</dbReference>
<evidence type="ECO:0000313" key="19">
    <source>
        <dbReference type="Proteomes" id="UP000051249"/>
    </source>
</evidence>
<gene>
    <name evidence="18" type="ORF">IV88_GL000390</name>
</gene>
<comment type="caution">
    <text evidence="18">The sequence shown here is derived from an EMBL/GenBank/DDBJ whole genome shotgun (WGS) entry which is preliminary data.</text>
</comment>
<dbReference type="EC" id="5.6.2.4" evidence="13 15"/>
<reference evidence="18 19" key="1">
    <citation type="journal article" date="2015" name="Genome Announc.">
        <title>Expanding the biotechnology potential of lactobacilli through comparative genomics of 213 strains and associated genera.</title>
        <authorList>
            <person name="Sun Z."/>
            <person name="Harris H.M."/>
            <person name="McCann A."/>
            <person name="Guo C."/>
            <person name="Argimon S."/>
            <person name="Zhang W."/>
            <person name="Yang X."/>
            <person name="Jeffery I.B."/>
            <person name="Cooney J.C."/>
            <person name="Kagawa T.F."/>
            <person name="Liu W."/>
            <person name="Song Y."/>
            <person name="Salvetti E."/>
            <person name="Wrobel A."/>
            <person name="Rasinkangas P."/>
            <person name="Parkhill J."/>
            <person name="Rea M.C."/>
            <person name="O'Sullivan O."/>
            <person name="Ritari J."/>
            <person name="Douillard F.P."/>
            <person name="Paul Ross R."/>
            <person name="Yang R."/>
            <person name="Briner A.E."/>
            <person name="Felis G.E."/>
            <person name="de Vos W.M."/>
            <person name="Barrangou R."/>
            <person name="Klaenhammer T.R."/>
            <person name="Caufield P.W."/>
            <person name="Cui Y."/>
            <person name="Zhang H."/>
            <person name="O'Toole P.W."/>
        </authorList>
    </citation>
    <scope>NUCLEOTIDE SEQUENCE [LARGE SCALE GENOMIC DNA]</scope>
    <source>
        <strain evidence="18 19">DSM 23026</strain>
    </source>
</reference>
<keyword evidence="5 15" id="KW-0378">Hydrolase</keyword>
<dbReference type="InterPro" id="IPR001650">
    <property type="entry name" value="Helicase_C-like"/>
</dbReference>
<keyword evidence="19" id="KW-1185">Reference proteome</keyword>
<dbReference type="Pfam" id="PF19833">
    <property type="entry name" value="RecG_dom3_C"/>
    <property type="match status" value="1"/>
</dbReference>
<keyword evidence="9 15" id="KW-0233">DNA recombination</keyword>
<comment type="catalytic activity">
    <reaction evidence="12 15">
        <text>Couples ATP hydrolysis with the unwinding of duplex DNA by translocating in the 3'-5' direction.</text>
        <dbReference type="EC" id="5.6.2.4"/>
    </reaction>
</comment>
<evidence type="ECO:0000259" key="17">
    <source>
        <dbReference type="PROSITE" id="PS51194"/>
    </source>
</evidence>
<evidence type="ECO:0000256" key="10">
    <source>
        <dbReference type="ARBA" id="ARBA00023204"/>
    </source>
</evidence>
<dbReference type="CDD" id="cd17992">
    <property type="entry name" value="DEXHc_RecG"/>
    <property type="match status" value="1"/>
</dbReference>
<evidence type="ECO:0000256" key="11">
    <source>
        <dbReference type="ARBA" id="ARBA00023235"/>
    </source>
</evidence>
<evidence type="ECO:0000256" key="14">
    <source>
        <dbReference type="ARBA" id="ARBA00048988"/>
    </source>
</evidence>
<feature type="domain" description="Helicase C-terminal" evidence="17">
    <location>
        <begin position="445"/>
        <end position="605"/>
    </location>
</feature>
<dbReference type="PROSITE" id="PS51192">
    <property type="entry name" value="HELICASE_ATP_BIND_1"/>
    <property type="match status" value="1"/>
</dbReference>
<keyword evidence="6 15" id="KW-0347">Helicase</keyword>
<evidence type="ECO:0000313" key="18">
    <source>
        <dbReference type="EMBL" id="KRO25163.1"/>
    </source>
</evidence>
<keyword evidence="3 15" id="KW-0547">Nucleotide-binding</keyword>
<keyword evidence="10 15" id="KW-0234">DNA repair</keyword>
<dbReference type="Pfam" id="PF00271">
    <property type="entry name" value="Helicase_C"/>
    <property type="match status" value="1"/>
</dbReference>
<dbReference type="Gene3D" id="3.40.50.300">
    <property type="entry name" value="P-loop containing nucleotide triphosphate hydrolases"/>
    <property type="match status" value="2"/>
</dbReference>
<dbReference type="OrthoDB" id="9804325at2"/>
<evidence type="ECO:0000256" key="4">
    <source>
        <dbReference type="ARBA" id="ARBA00022763"/>
    </source>
</evidence>
<evidence type="ECO:0000256" key="7">
    <source>
        <dbReference type="ARBA" id="ARBA00022840"/>
    </source>
</evidence>
<evidence type="ECO:0000256" key="5">
    <source>
        <dbReference type="ARBA" id="ARBA00022801"/>
    </source>
</evidence>
<evidence type="ECO:0000256" key="12">
    <source>
        <dbReference type="ARBA" id="ARBA00034617"/>
    </source>
</evidence>
<dbReference type="GO" id="GO:0006281">
    <property type="term" value="P:DNA repair"/>
    <property type="evidence" value="ECO:0007669"/>
    <property type="project" value="UniProtKB-UniRule"/>
</dbReference>
<protein>
    <recommendedName>
        <fullName evidence="2 15">ATP-dependent DNA helicase RecG</fullName>
        <ecNumber evidence="13 15">5.6.2.4</ecNumber>
    </recommendedName>
</protein>
<evidence type="ECO:0000256" key="8">
    <source>
        <dbReference type="ARBA" id="ARBA00023125"/>
    </source>
</evidence>
<dbReference type="SMART" id="SM00490">
    <property type="entry name" value="HELICc"/>
    <property type="match status" value="1"/>
</dbReference>
<evidence type="ECO:0000256" key="13">
    <source>
        <dbReference type="ARBA" id="ARBA00034808"/>
    </source>
</evidence>
<dbReference type="GO" id="GO:0016887">
    <property type="term" value="F:ATP hydrolysis activity"/>
    <property type="evidence" value="ECO:0007669"/>
    <property type="project" value="RHEA"/>
</dbReference>
<feature type="domain" description="Helicase ATP-binding" evidence="16">
    <location>
        <begin position="265"/>
        <end position="426"/>
    </location>
</feature>
<accession>A0A0R2NKP5</accession>
<dbReference type="Pfam" id="PF00270">
    <property type="entry name" value="DEAD"/>
    <property type="match status" value="1"/>
</dbReference>
<sequence>MLSLNDSITNLSGVGPKRAAALADLGIRTINDLLLYFPFRYEDLSVKNLSEVVDQQKITLRGIVASEPTIARFGRKKVRVNFRLLVDQESVMVTFFNQPWIKNQIEADSELTVYGKWDANRRSLTGMKIVNVSNDIEAVYPANKHVRQSTIKQLVEDAYKQYQDAIVDIIPADLIQKYRLDSRKQMIYDLHFPKGQERTTAARRTAMFEEFLTFQMGLQIMKERDHQENGISINYDSELVTKLVSDLPFKLTGAQIRVIKEILRDIKSDTHMNRLLQGDVGSGKTVVAAVAMYAVVTNHKQAVLMAPTEILAEQHANNLANFFKGYDVNIALLVGGMRKKVRDSTLANIKNGTVDIIVGTHALIQDDVEFKDVGLVITDEQHRFGVHQRQLLREKGVNPDVLAMTATPIPRTLAITSYGEMDVSIIDQLPAGRKAIRTSWVKHGEWDKVLRFLAKQFVEGHQAFIVTPLIEESEAMDLQNAKELHEQLSEHFGEQFQIGLLHGQMSSDEKDQIMDEFKQGKYSAIVSTTVIEVGVDVPNATVMVIHDADRFGLAQLHQLRGRVGRGSAQAYCILVADPKNQTGRERMQIMVDTTDGFKISEADLKMRGQGDLFGKQQSGVPVFKVGDPVVDIGALQTAQIEASKIVTQNNWQQLPQYQNINNYLDQELQLNQTLD</sequence>
<dbReference type="InterPro" id="IPR047112">
    <property type="entry name" value="RecG/Mfd"/>
</dbReference>
<keyword evidence="11" id="KW-0413">Isomerase</keyword>
<dbReference type="PANTHER" id="PTHR47964:SF1">
    <property type="entry name" value="ATP-DEPENDENT DNA HELICASE HOMOLOG RECG, CHLOROPLASTIC"/>
    <property type="match status" value="1"/>
</dbReference>